<evidence type="ECO:0000313" key="2">
    <source>
        <dbReference type="EMBL" id="PIT96081.1"/>
    </source>
</evidence>
<accession>A0A2M6WTK2</accession>
<feature type="transmembrane region" description="Helical" evidence="1">
    <location>
        <begin position="16"/>
        <end position="39"/>
    </location>
</feature>
<keyword evidence="1" id="KW-0472">Membrane</keyword>
<dbReference type="EMBL" id="PFAM01000013">
    <property type="protein sequence ID" value="PIT96081.1"/>
    <property type="molecule type" value="Genomic_DNA"/>
</dbReference>
<sequence length="138" mass="14765">MFCIVTKKCYNKKRPAYVVLISVLVVGAFGTALAMAVLLSGINSAKSGLLEQQSANARALANACAEEALGQIRADKNYNGSGNLNIDNDTCIYTVILGSGDIRDINVTATSSVAIRKIFINITQINPSIQVSVWREVN</sequence>
<comment type="caution">
    <text evidence="2">The sequence shown here is derived from an EMBL/GenBank/DDBJ whole genome shotgun (WGS) entry which is preliminary data.</text>
</comment>
<evidence type="ECO:0000256" key="1">
    <source>
        <dbReference type="SAM" id="Phobius"/>
    </source>
</evidence>
<keyword evidence="1" id="KW-0812">Transmembrane</keyword>
<organism evidence="2 3">
    <name type="scientific">Candidatus Falkowbacteria bacterium CG10_big_fil_rev_8_21_14_0_10_37_14</name>
    <dbReference type="NCBI Taxonomy" id="1974561"/>
    <lineage>
        <taxon>Bacteria</taxon>
        <taxon>Candidatus Falkowiibacteriota</taxon>
    </lineage>
</organism>
<dbReference type="Proteomes" id="UP000228533">
    <property type="component" value="Unassembled WGS sequence"/>
</dbReference>
<keyword evidence="1" id="KW-1133">Transmembrane helix</keyword>
<evidence type="ECO:0000313" key="3">
    <source>
        <dbReference type="Proteomes" id="UP000228533"/>
    </source>
</evidence>
<reference evidence="3" key="1">
    <citation type="submission" date="2017-09" db="EMBL/GenBank/DDBJ databases">
        <title>Depth-based differentiation of microbial function through sediment-hosted aquifers and enrichment of novel symbionts in the deep terrestrial subsurface.</title>
        <authorList>
            <person name="Probst A.J."/>
            <person name="Ladd B."/>
            <person name="Jarett J.K."/>
            <person name="Geller-Mcgrath D.E."/>
            <person name="Sieber C.M.K."/>
            <person name="Emerson J.B."/>
            <person name="Anantharaman K."/>
            <person name="Thomas B.C."/>
            <person name="Malmstrom R."/>
            <person name="Stieglmeier M."/>
            <person name="Klingl A."/>
            <person name="Woyke T."/>
            <person name="Ryan C.M."/>
            <person name="Banfield J.F."/>
        </authorList>
    </citation>
    <scope>NUCLEOTIDE SEQUENCE [LARGE SCALE GENOMIC DNA]</scope>
</reference>
<name>A0A2M6WTK2_9BACT</name>
<proteinExistence type="predicted"/>
<gene>
    <name evidence="2" type="ORF">COT94_02350</name>
</gene>
<protein>
    <submittedName>
        <fullName evidence="2">Uncharacterized protein</fullName>
    </submittedName>
</protein>
<dbReference type="AlphaFoldDB" id="A0A2M6WTK2"/>